<feature type="transmembrane region" description="Helical" evidence="6">
    <location>
        <begin position="57"/>
        <end position="76"/>
    </location>
</feature>
<keyword evidence="2 6" id="KW-0812">Transmembrane</keyword>
<evidence type="ECO:0000256" key="4">
    <source>
        <dbReference type="ARBA" id="ARBA00023136"/>
    </source>
</evidence>
<dbReference type="SUPFAM" id="SSF103473">
    <property type="entry name" value="MFS general substrate transporter"/>
    <property type="match status" value="1"/>
</dbReference>
<dbReference type="PANTHER" id="PTHR23507:SF40">
    <property type="entry name" value="TETRACYCLINE-EFFLUX TRANSPORTER"/>
    <property type="match status" value="1"/>
</dbReference>
<feature type="transmembrane region" description="Helical" evidence="6">
    <location>
        <begin position="246"/>
        <end position="267"/>
    </location>
</feature>
<gene>
    <name evidence="8" type="ORF">QBC38DRAFT_247507</name>
</gene>
<reference evidence="8" key="2">
    <citation type="submission" date="2023-05" db="EMBL/GenBank/DDBJ databases">
        <authorList>
            <consortium name="Lawrence Berkeley National Laboratory"/>
            <person name="Steindorff A."/>
            <person name="Hensen N."/>
            <person name="Bonometti L."/>
            <person name="Westerberg I."/>
            <person name="Brannstrom I.O."/>
            <person name="Guillou S."/>
            <person name="Cros-Aarteil S."/>
            <person name="Calhoun S."/>
            <person name="Haridas S."/>
            <person name="Kuo A."/>
            <person name="Mondo S."/>
            <person name="Pangilinan J."/>
            <person name="Riley R."/>
            <person name="Labutti K."/>
            <person name="Andreopoulos B."/>
            <person name="Lipzen A."/>
            <person name="Chen C."/>
            <person name="Yanf M."/>
            <person name="Daum C."/>
            <person name="Ng V."/>
            <person name="Clum A."/>
            <person name="Ohm R."/>
            <person name="Martin F."/>
            <person name="Silar P."/>
            <person name="Natvig D."/>
            <person name="Lalanne C."/>
            <person name="Gautier V."/>
            <person name="Ament-Velasquez S.L."/>
            <person name="Kruys A."/>
            <person name="Hutchinson M.I."/>
            <person name="Powell A.J."/>
            <person name="Barry K."/>
            <person name="Miller A.N."/>
            <person name="Grigoriev I.V."/>
            <person name="Debuchy R."/>
            <person name="Gladieux P."/>
            <person name="Thoren M.H."/>
            <person name="Johannesson H."/>
        </authorList>
    </citation>
    <scope>NUCLEOTIDE SEQUENCE</scope>
    <source>
        <strain evidence="8">CBS 990.96</strain>
    </source>
</reference>
<dbReference type="InterPro" id="IPR011701">
    <property type="entry name" value="MFS"/>
</dbReference>
<name>A0AAN7BY20_9PEZI</name>
<feature type="transmembrane region" description="Helical" evidence="6">
    <location>
        <begin position="525"/>
        <end position="547"/>
    </location>
</feature>
<evidence type="ECO:0000259" key="7">
    <source>
        <dbReference type="PROSITE" id="PS50850"/>
    </source>
</evidence>
<dbReference type="Pfam" id="PF07690">
    <property type="entry name" value="MFS_1"/>
    <property type="match status" value="1"/>
</dbReference>
<dbReference type="EMBL" id="MU865293">
    <property type="protein sequence ID" value="KAK4231397.1"/>
    <property type="molecule type" value="Genomic_DNA"/>
</dbReference>
<organism evidence="8 9">
    <name type="scientific">Podospora fimiseda</name>
    <dbReference type="NCBI Taxonomy" id="252190"/>
    <lineage>
        <taxon>Eukaryota</taxon>
        <taxon>Fungi</taxon>
        <taxon>Dikarya</taxon>
        <taxon>Ascomycota</taxon>
        <taxon>Pezizomycotina</taxon>
        <taxon>Sordariomycetes</taxon>
        <taxon>Sordariomycetidae</taxon>
        <taxon>Sordariales</taxon>
        <taxon>Podosporaceae</taxon>
        <taxon>Podospora</taxon>
    </lineage>
</organism>
<proteinExistence type="predicted"/>
<feature type="transmembrane region" description="Helical" evidence="6">
    <location>
        <begin position="462"/>
        <end position="483"/>
    </location>
</feature>
<evidence type="ECO:0000256" key="2">
    <source>
        <dbReference type="ARBA" id="ARBA00022692"/>
    </source>
</evidence>
<sequence>MSHNGAGAEAAPPEGLTETSRLLVAEEDGIGHPPVQNEVWVLADEFKDLPWWKRPSVWFLLVPYALFTLAFGGTIVPKFNLIVNLVCKNYYADRSANDPNFEFNNDQCFDPDVQKEVALFNMVMTVLTGIVSSMTAPKIGSLSDRYGRKSMLTICALGGISAEIITILAAKFPETVHYKWMILGAFFDGLTGSFTAGSVLIHAYTSDCTPPSKRGVAIGYLHACLFMGLAFGPLLAAYFAEWTGSLLSIFYITLGCHTFWVFSMAFITPESLTKKRQLLAREKYALERGTSRSASGSNGFVGHSTPLFGDDINNMVHAIRNLSPFGPLSILFPKGNGNAAARRNLLILAFIDVVVLGAAMSSGTVILLYTGSMFGWRNLEGSRFMSGVSMVRVFVLLGIFPVINYFFRTRKLAKQRRESGGVAPLEKSTGADDLDLWILRTAIFSDVLGMIGYVVVRTAPLFVASAVVTALGGLGSATIQSALSKHVPAERVGQLLGGIGLLHALTRVVAPILFNGLYAATVETYPQAVFVMLATLFGMVMIASLFVRPHVYMTEDDDSIFSEPSASGSTEAEREALEDEELLPRIQ</sequence>
<keyword evidence="4 6" id="KW-0472">Membrane</keyword>
<feature type="region of interest" description="Disordered" evidence="5">
    <location>
        <begin position="560"/>
        <end position="587"/>
    </location>
</feature>
<dbReference type="InterPro" id="IPR036259">
    <property type="entry name" value="MFS_trans_sf"/>
</dbReference>
<evidence type="ECO:0000256" key="1">
    <source>
        <dbReference type="ARBA" id="ARBA00004141"/>
    </source>
</evidence>
<accession>A0AAN7BY20</accession>
<protein>
    <submittedName>
        <fullName evidence="8">Major facilitator superfamily domain-containing protein</fullName>
    </submittedName>
</protein>
<dbReference type="InterPro" id="IPR020846">
    <property type="entry name" value="MFS_dom"/>
</dbReference>
<feature type="transmembrane region" description="Helical" evidence="6">
    <location>
        <begin position="119"/>
        <end position="139"/>
    </location>
</feature>
<dbReference type="PANTHER" id="PTHR23507">
    <property type="entry name" value="ZGC:174356"/>
    <property type="match status" value="1"/>
</dbReference>
<reference evidence="8" key="1">
    <citation type="journal article" date="2023" name="Mol. Phylogenet. Evol.">
        <title>Genome-scale phylogeny and comparative genomics of the fungal order Sordariales.</title>
        <authorList>
            <person name="Hensen N."/>
            <person name="Bonometti L."/>
            <person name="Westerberg I."/>
            <person name="Brannstrom I.O."/>
            <person name="Guillou S."/>
            <person name="Cros-Aarteil S."/>
            <person name="Calhoun S."/>
            <person name="Haridas S."/>
            <person name="Kuo A."/>
            <person name="Mondo S."/>
            <person name="Pangilinan J."/>
            <person name="Riley R."/>
            <person name="LaButti K."/>
            <person name="Andreopoulos B."/>
            <person name="Lipzen A."/>
            <person name="Chen C."/>
            <person name="Yan M."/>
            <person name="Daum C."/>
            <person name="Ng V."/>
            <person name="Clum A."/>
            <person name="Steindorff A."/>
            <person name="Ohm R.A."/>
            <person name="Martin F."/>
            <person name="Silar P."/>
            <person name="Natvig D.O."/>
            <person name="Lalanne C."/>
            <person name="Gautier V."/>
            <person name="Ament-Velasquez S.L."/>
            <person name="Kruys A."/>
            <person name="Hutchinson M.I."/>
            <person name="Powell A.J."/>
            <person name="Barry K."/>
            <person name="Miller A.N."/>
            <person name="Grigoriev I.V."/>
            <person name="Debuchy R."/>
            <person name="Gladieux P."/>
            <person name="Hiltunen Thoren M."/>
            <person name="Johannesson H."/>
        </authorList>
    </citation>
    <scope>NUCLEOTIDE SEQUENCE</scope>
    <source>
        <strain evidence="8">CBS 990.96</strain>
    </source>
</reference>
<comment type="subcellular location">
    <subcellularLocation>
        <location evidence="1">Membrane</location>
        <topology evidence="1">Multi-pass membrane protein</topology>
    </subcellularLocation>
</comment>
<feature type="transmembrane region" description="Helical" evidence="6">
    <location>
        <begin position="345"/>
        <end position="369"/>
    </location>
</feature>
<feature type="transmembrane region" description="Helical" evidence="6">
    <location>
        <begin position="389"/>
        <end position="407"/>
    </location>
</feature>
<dbReference type="PROSITE" id="PS50850">
    <property type="entry name" value="MFS"/>
    <property type="match status" value="1"/>
</dbReference>
<evidence type="ECO:0000313" key="8">
    <source>
        <dbReference type="EMBL" id="KAK4231397.1"/>
    </source>
</evidence>
<feature type="transmembrane region" description="Helical" evidence="6">
    <location>
        <begin position="182"/>
        <end position="205"/>
    </location>
</feature>
<evidence type="ECO:0000256" key="6">
    <source>
        <dbReference type="SAM" id="Phobius"/>
    </source>
</evidence>
<dbReference type="GO" id="GO:0022857">
    <property type="term" value="F:transmembrane transporter activity"/>
    <property type="evidence" value="ECO:0007669"/>
    <property type="project" value="InterPro"/>
</dbReference>
<feature type="transmembrane region" description="Helical" evidence="6">
    <location>
        <begin position="217"/>
        <end position="240"/>
    </location>
</feature>
<feature type="domain" description="Major facilitator superfamily (MFS) profile" evidence="7">
    <location>
        <begin position="58"/>
        <end position="552"/>
    </location>
</feature>
<feature type="transmembrane region" description="Helical" evidence="6">
    <location>
        <begin position="437"/>
        <end position="456"/>
    </location>
</feature>
<comment type="caution">
    <text evidence="8">The sequence shown here is derived from an EMBL/GenBank/DDBJ whole genome shotgun (WGS) entry which is preliminary data.</text>
</comment>
<dbReference type="AlphaFoldDB" id="A0AAN7BY20"/>
<dbReference type="Gene3D" id="1.20.1250.20">
    <property type="entry name" value="MFS general substrate transporter like domains"/>
    <property type="match status" value="1"/>
</dbReference>
<keyword evidence="3 6" id="KW-1133">Transmembrane helix</keyword>
<evidence type="ECO:0000256" key="3">
    <source>
        <dbReference type="ARBA" id="ARBA00022989"/>
    </source>
</evidence>
<feature type="transmembrane region" description="Helical" evidence="6">
    <location>
        <begin position="495"/>
        <end position="519"/>
    </location>
</feature>
<feature type="transmembrane region" description="Helical" evidence="6">
    <location>
        <begin position="151"/>
        <end position="170"/>
    </location>
</feature>
<dbReference type="Proteomes" id="UP001301958">
    <property type="component" value="Unassembled WGS sequence"/>
</dbReference>
<evidence type="ECO:0000313" key="9">
    <source>
        <dbReference type="Proteomes" id="UP001301958"/>
    </source>
</evidence>
<evidence type="ECO:0000256" key="5">
    <source>
        <dbReference type="SAM" id="MobiDB-lite"/>
    </source>
</evidence>
<dbReference type="GO" id="GO:0016020">
    <property type="term" value="C:membrane"/>
    <property type="evidence" value="ECO:0007669"/>
    <property type="project" value="UniProtKB-SubCell"/>
</dbReference>
<keyword evidence="9" id="KW-1185">Reference proteome</keyword>